<dbReference type="Proteomes" id="UP000509684">
    <property type="component" value="Chromosome"/>
</dbReference>
<dbReference type="AlphaFoldDB" id="A0A080MK46"/>
<dbReference type="GO" id="GO:0032259">
    <property type="term" value="P:methylation"/>
    <property type="evidence" value="ECO:0007669"/>
    <property type="project" value="UniProtKB-KW"/>
</dbReference>
<keyword evidence="2 6" id="KW-0963">Cytoplasm</keyword>
<dbReference type="Gene3D" id="3.40.50.150">
    <property type="entry name" value="Vaccinia Virus protein VP39"/>
    <property type="match status" value="1"/>
</dbReference>
<keyword evidence="4 6" id="KW-0808">Transferase</keyword>
<evidence type="ECO:0000256" key="5">
    <source>
        <dbReference type="ARBA" id="ARBA00022691"/>
    </source>
</evidence>
<evidence type="ECO:0000313" key="8">
    <source>
        <dbReference type="EMBL" id="QLH48843.1"/>
    </source>
</evidence>
<evidence type="ECO:0000313" key="9">
    <source>
        <dbReference type="Proteomes" id="UP000021315"/>
    </source>
</evidence>
<evidence type="ECO:0000256" key="3">
    <source>
        <dbReference type="ARBA" id="ARBA00022603"/>
    </source>
</evidence>
<dbReference type="KEGG" id="acog:HWD57_02860"/>
<comment type="subcellular location">
    <subcellularLocation>
        <location evidence="6">Cytoplasm</location>
    </subcellularLocation>
</comment>
<reference evidence="7 9" key="1">
    <citation type="submission" date="2014-02" db="EMBL/GenBank/DDBJ databases">
        <title>Expanding our view of genomic diversity in Candidatus Accumulibacter clades.</title>
        <authorList>
            <person name="Skennerton C.T."/>
            <person name="Barr J.J."/>
            <person name="Slater F.R."/>
            <person name="Bond P.L."/>
            <person name="Tyson G.W."/>
        </authorList>
    </citation>
    <scope>NUCLEOTIDE SEQUENCE [LARGE SCALE GENOMIC DNA]</scope>
    <source>
        <strain evidence="9">SK-02</strain>
    </source>
</reference>
<keyword evidence="7" id="KW-0687">Ribonucleoprotein</keyword>
<dbReference type="EMBL" id="JDST02000019">
    <property type="protein sequence ID" value="KFB77644.1"/>
    <property type="molecule type" value="Genomic_DNA"/>
</dbReference>
<evidence type="ECO:0000256" key="4">
    <source>
        <dbReference type="ARBA" id="ARBA00022679"/>
    </source>
</evidence>
<keyword evidence="5 6" id="KW-0949">S-adenosyl-L-methionine</keyword>
<dbReference type="EC" id="2.1.1.-" evidence="6"/>
<keyword evidence="7" id="KW-0689">Ribosomal protein</keyword>
<feature type="binding site" evidence="6">
    <location>
        <position position="233"/>
    </location>
    <ligand>
        <name>S-adenosyl-L-methionine</name>
        <dbReference type="ChEBI" id="CHEBI:59789"/>
    </ligand>
</feature>
<sequence>MAWLSLSIQTDCQHAEALADALLGAGALAVSIEDADAGTVDEQPQFGEPGSLSQPGWVHSRVIALLDPDSDARQLLTTCAALAGLDDIPFFTQEDVADQDWVRLTQSQFEPIRVSERLWIVPSWHQAPDPQAIVLVLDPGMAFGTGSHPTTRLCLEWLERQVLPGMSMLDYGCGSGILAIAAARLGADHVVGVDIDPRAVIAARNNAEENGVSARFLDSAHELHGQFDIVVANILANPLKVLAPLISAYVRQGGSLALSGILFAQAEDLIAAYAPYLPLGITDTRDGWICLAGVKA</sequence>
<dbReference type="HAMAP" id="MF_00735">
    <property type="entry name" value="Methyltr_PrmA"/>
    <property type="match status" value="1"/>
</dbReference>
<evidence type="ECO:0000256" key="1">
    <source>
        <dbReference type="ARBA" id="ARBA00009741"/>
    </source>
</evidence>
<dbReference type="PANTHER" id="PTHR43648:SF1">
    <property type="entry name" value="ELECTRON TRANSFER FLAVOPROTEIN BETA SUBUNIT LYSINE METHYLTRANSFERASE"/>
    <property type="match status" value="1"/>
</dbReference>
<organism evidence="7 9">
    <name type="scientific">Candidatus Accumulibacter cognatus</name>
    <dbReference type="NCBI Taxonomy" id="2954383"/>
    <lineage>
        <taxon>Bacteria</taxon>
        <taxon>Pseudomonadati</taxon>
        <taxon>Pseudomonadota</taxon>
        <taxon>Betaproteobacteria</taxon>
        <taxon>Candidatus Accumulibacter</taxon>
    </lineage>
</organism>
<dbReference type="PANTHER" id="PTHR43648">
    <property type="entry name" value="ELECTRON TRANSFER FLAVOPROTEIN BETA SUBUNIT LYSINE METHYLTRANSFERASE"/>
    <property type="match status" value="1"/>
</dbReference>
<dbReference type="EMBL" id="CP058708">
    <property type="protein sequence ID" value="QLH48843.1"/>
    <property type="molecule type" value="Genomic_DNA"/>
</dbReference>
<dbReference type="RefSeq" id="WP_034946384.1">
    <property type="nucleotide sequence ID" value="NZ_JDST02000019.1"/>
</dbReference>
<evidence type="ECO:0000313" key="10">
    <source>
        <dbReference type="Proteomes" id="UP000509684"/>
    </source>
</evidence>
<protein>
    <recommendedName>
        <fullName evidence="6">Ribosomal protein L11 methyltransferase</fullName>
        <shortName evidence="6">L11 Mtase</shortName>
        <ecNumber evidence="6">2.1.1.-</ecNumber>
    </recommendedName>
</protein>
<dbReference type="GO" id="GO:0016279">
    <property type="term" value="F:protein-lysine N-methyltransferase activity"/>
    <property type="evidence" value="ECO:0007669"/>
    <property type="project" value="TreeGrafter"/>
</dbReference>
<reference evidence="8" key="3">
    <citation type="submission" date="2020-06" db="EMBL/GenBank/DDBJ databases">
        <authorList>
            <person name="Arumugam K."/>
            <person name="Besarab I."/>
            <person name="Haryono M."/>
            <person name="Bagci C."/>
            <person name="Beier S."/>
            <person name="Buchfink B."/>
            <person name="Gorska A."/>
            <person name="Qiu G."/>
            <person name="Huson D.H."/>
            <person name="Williams R.B."/>
        </authorList>
    </citation>
    <scope>NUCLEOTIDE SEQUENCE</scope>
    <source>
        <strain evidence="8">SSA1</strain>
    </source>
</reference>
<keyword evidence="3 6" id="KW-0489">Methyltransferase</keyword>
<dbReference type="NCBIfam" id="TIGR00406">
    <property type="entry name" value="prmA"/>
    <property type="match status" value="1"/>
</dbReference>
<dbReference type="SUPFAM" id="SSF53335">
    <property type="entry name" value="S-adenosyl-L-methionine-dependent methyltransferases"/>
    <property type="match status" value="1"/>
</dbReference>
<dbReference type="STRING" id="1453999.AW06_001164"/>
<keyword evidence="9" id="KW-1185">Reference proteome</keyword>
<comment type="similarity">
    <text evidence="1 6">Belongs to the methyltransferase superfamily. PrmA family.</text>
</comment>
<accession>A0A080MK46</accession>
<feature type="binding site" evidence="6">
    <location>
        <position position="151"/>
    </location>
    <ligand>
        <name>S-adenosyl-L-methionine</name>
        <dbReference type="ChEBI" id="CHEBI:59789"/>
    </ligand>
</feature>
<evidence type="ECO:0000256" key="2">
    <source>
        <dbReference type="ARBA" id="ARBA00022490"/>
    </source>
</evidence>
<dbReference type="Proteomes" id="UP000021315">
    <property type="component" value="Unassembled WGS sequence"/>
</dbReference>
<dbReference type="Pfam" id="PF06325">
    <property type="entry name" value="PrmA"/>
    <property type="match status" value="1"/>
</dbReference>
<dbReference type="InterPro" id="IPR029063">
    <property type="entry name" value="SAM-dependent_MTases_sf"/>
</dbReference>
<dbReference type="InterPro" id="IPR004498">
    <property type="entry name" value="Ribosomal_PrmA_MeTrfase"/>
</dbReference>
<reference evidence="8 10" key="2">
    <citation type="journal article" date="2019" name="Microbiome">
        <title>Annotated bacterial chromosomes from frame-shift-corrected long-read metagenomic data.</title>
        <authorList>
            <person name="Arumugam K."/>
            <person name="Bagci C."/>
            <person name="Bessarab I."/>
            <person name="Beier S."/>
            <person name="Buchfink B."/>
            <person name="Gorska A."/>
            <person name="Qiu G."/>
            <person name="Huson D.H."/>
            <person name="Williams R.B.H."/>
        </authorList>
    </citation>
    <scope>NUCLEOTIDE SEQUENCE [LARGE SCALE GENOMIC DNA]</scope>
    <source>
        <strain evidence="8">SSA1</strain>
    </source>
</reference>
<dbReference type="PIRSF" id="PIRSF000401">
    <property type="entry name" value="RPL11_MTase"/>
    <property type="match status" value="1"/>
</dbReference>
<dbReference type="GO" id="GO:0005829">
    <property type="term" value="C:cytosol"/>
    <property type="evidence" value="ECO:0007669"/>
    <property type="project" value="TreeGrafter"/>
</dbReference>
<proteinExistence type="inferred from homology"/>
<dbReference type="CDD" id="cd02440">
    <property type="entry name" value="AdoMet_MTases"/>
    <property type="match status" value="1"/>
</dbReference>
<feature type="binding site" evidence="6">
    <location>
        <position position="194"/>
    </location>
    <ligand>
        <name>S-adenosyl-L-methionine</name>
        <dbReference type="ChEBI" id="CHEBI:59789"/>
    </ligand>
</feature>
<comment type="function">
    <text evidence="6">Methylates ribosomal protein L11.</text>
</comment>
<evidence type="ECO:0000313" key="7">
    <source>
        <dbReference type="EMBL" id="KFB77644.1"/>
    </source>
</evidence>
<comment type="catalytic activity">
    <reaction evidence="6">
        <text>L-lysyl-[protein] + 3 S-adenosyl-L-methionine = N(6),N(6),N(6)-trimethyl-L-lysyl-[protein] + 3 S-adenosyl-L-homocysteine + 3 H(+)</text>
        <dbReference type="Rhea" id="RHEA:54192"/>
        <dbReference type="Rhea" id="RHEA-COMP:9752"/>
        <dbReference type="Rhea" id="RHEA-COMP:13826"/>
        <dbReference type="ChEBI" id="CHEBI:15378"/>
        <dbReference type="ChEBI" id="CHEBI:29969"/>
        <dbReference type="ChEBI" id="CHEBI:57856"/>
        <dbReference type="ChEBI" id="CHEBI:59789"/>
        <dbReference type="ChEBI" id="CHEBI:61961"/>
    </reaction>
</comment>
<dbReference type="InterPro" id="IPR050078">
    <property type="entry name" value="Ribosomal_L11_MeTrfase_PrmA"/>
</dbReference>
<accession>A0A7D5SKA6</accession>
<name>A0A080MK46_9PROT</name>
<gene>
    <name evidence="7" type="primary">prmA_2</name>
    <name evidence="6 8" type="synonym">prmA</name>
    <name evidence="7" type="ORF">AW06_001164</name>
    <name evidence="8" type="ORF">HWD57_02860</name>
</gene>
<dbReference type="GO" id="GO:0005840">
    <property type="term" value="C:ribosome"/>
    <property type="evidence" value="ECO:0007669"/>
    <property type="project" value="UniProtKB-KW"/>
</dbReference>
<evidence type="ECO:0000256" key="6">
    <source>
        <dbReference type="HAMAP-Rule" id="MF_00735"/>
    </source>
</evidence>
<feature type="binding site" evidence="6">
    <location>
        <position position="172"/>
    </location>
    <ligand>
        <name>S-adenosyl-L-methionine</name>
        <dbReference type="ChEBI" id="CHEBI:59789"/>
    </ligand>
</feature>